<dbReference type="RefSeq" id="WP_394162240.1">
    <property type="nucleotide sequence ID" value="NZ_JBHGCJ010000003.1"/>
</dbReference>
<proteinExistence type="predicted"/>
<protein>
    <submittedName>
        <fullName evidence="2">Uncharacterized protein</fullName>
    </submittedName>
</protein>
<evidence type="ECO:0000256" key="1">
    <source>
        <dbReference type="SAM" id="MobiDB-lite"/>
    </source>
</evidence>
<comment type="caution">
    <text evidence="2">The sequence shown here is derived from an EMBL/GenBank/DDBJ whole genome shotgun (WGS) entry which is preliminary data.</text>
</comment>
<gene>
    <name evidence="2" type="ORF">ACEU0G_002826</name>
</gene>
<sequence>MPAGSAAPAPTPEVQQIHKCRVDGVATFQRHACADGQAEQAWEVDVVPAERRHAARIEAIRRELLARKRALEAERAPPHQHHHQHRRPRPARRDGSAPRRRARAAPGAVISLHQQPRACATARGQRERAYARAGMTRRFAPSRQMDDRVYAACR</sequence>
<name>A0ABW7CV39_9GAMM</name>
<feature type="region of interest" description="Disordered" evidence="1">
    <location>
        <begin position="70"/>
        <end position="123"/>
    </location>
</feature>
<feature type="compositionally biased region" description="Basic residues" evidence="1">
    <location>
        <begin position="78"/>
        <end position="90"/>
    </location>
</feature>
<keyword evidence="3" id="KW-1185">Reference proteome</keyword>
<dbReference type="Proteomes" id="UP001605261">
    <property type="component" value="Unassembled WGS sequence"/>
</dbReference>
<reference evidence="2 3" key="1">
    <citation type="submission" date="2024-09" db="EMBL/GenBank/DDBJ databases">
        <authorList>
            <consortium name="All-Russian atlas of soil microorganisms"/>
            <consortium name="as a basis for the search for new antimicrobial producers and enzymes with unique properties"/>
            <person name="Sokolova E.A."/>
            <person name="Voronina E.N."/>
        </authorList>
    </citation>
    <scope>NUCLEOTIDE SEQUENCE [LARGE SCALE GENOMIC DNA]</scope>
    <source>
        <strain evidence="2 3">AF-22b-331.1</strain>
    </source>
</reference>
<evidence type="ECO:0000313" key="3">
    <source>
        <dbReference type="Proteomes" id="UP001605261"/>
    </source>
</evidence>
<dbReference type="EMBL" id="JBHGCJ010000003">
    <property type="protein sequence ID" value="MFG6108832.1"/>
    <property type="molecule type" value="Genomic_DNA"/>
</dbReference>
<accession>A0ABW7CV39</accession>
<evidence type="ECO:0000313" key="2">
    <source>
        <dbReference type="EMBL" id="MFG6108832.1"/>
    </source>
</evidence>
<organism evidence="2 3">
    <name type="scientific">Stenotrophomonas nematodicola</name>
    <dbReference type="NCBI Taxonomy" id="2656746"/>
    <lineage>
        <taxon>Bacteria</taxon>
        <taxon>Pseudomonadati</taxon>
        <taxon>Pseudomonadota</taxon>
        <taxon>Gammaproteobacteria</taxon>
        <taxon>Lysobacterales</taxon>
        <taxon>Lysobacteraceae</taxon>
        <taxon>Stenotrophomonas</taxon>
    </lineage>
</organism>